<dbReference type="RefSeq" id="WP_067752576.1">
    <property type="nucleotide sequence ID" value="NZ_LT907988.1"/>
</dbReference>
<accession>A0A2C8YJY2</accession>
<evidence type="ECO:0000256" key="8">
    <source>
        <dbReference type="SAM" id="SignalP"/>
    </source>
</evidence>
<keyword evidence="10" id="KW-1185">Reference proteome</keyword>
<feature type="chain" id="PRO_5013016582" evidence="8">
    <location>
        <begin position="26"/>
        <end position="417"/>
    </location>
</feature>
<keyword evidence="3" id="KW-1134">Transmembrane beta strand</keyword>
<dbReference type="PANTHER" id="PTHR35093:SF3">
    <property type="entry name" value="LONG-CHAIN FATTY ACID TRANSPORT PROTEIN"/>
    <property type="match status" value="1"/>
</dbReference>
<gene>
    <name evidence="9" type="ORF">ODI_R2941</name>
</gene>
<reference evidence="9" key="1">
    <citation type="submission" date="2017-08" db="EMBL/GenBank/DDBJ databases">
        <authorList>
            <person name="Carlier A."/>
        </authorList>
    </citation>
    <scope>NUCLEOTIDE SEQUENCE</scope>
    <source>
        <strain evidence="9">Orrdi1</strain>
    </source>
</reference>
<name>A0A2C8YJY2_9BURK</name>
<dbReference type="Pfam" id="PF03349">
    <property type="entry name" value="Toluene_X"/>
    <property type="match status" value="1"/>
</dbReference>
<evidence type="ECO:0000313" key="9">
    <source>
        <dbReference type="EMBL" id="SOE50751.1"/>
    </source>
</evidence>
<dbReference type="Gene3D" id="2.40.160.60">
    <property type="entry name" value="Outer membrane protein transport protein (OMPP1/FadL/TodX)"/>
    <property type="match status" value="1"/>
</dbReference>
<evidence type="ECO:0000256" key="7">
    <source>
        <dbReference type="ARBA" id="ARBA00023237"/>
    </source>
</evidence>
<proteinExistence type="inferred from homology"/>
<sequence>MMKHSPIVVALSAATLGLATGAAQGAGFQLLEQNASGLGNAYAGSAAVAENASTIYFNPAGMAYLSGLSVSGGVTAIKPSFKFKDDGNSTRPLAAPGALGGNGGDAGKWGVVPNAYLAWQIDNRWNVGVGLGAPFGLMTHYQGDWVGQYHSRKFEIQTINVNPSVSYKVNEQWALGVGVNYQRIDAEYTRTAVVAPGLSREATVKMDGDAWGWNAGVMFQPTPATRIGLSYRSKVKHDVDGHTDLAGIGSFDAQASVDLPDSAILSAYHQLNSRWELLGDVSWTGWSSIPELKINNTGIPGDTLHLDFRDTWRVALGANYKVNEAWKLKFGVAWDQSPVHEAADRPTSLPDNDRWWFSTGVQFQAGKNTTVDVGYTYLYLDKTRINNTGESLAQKGRVSGEYTSNGNIFGVQVSSRF</sequence>
<dbReference type="GO" id="GO:0009279">
    <property type="term" value="C:cell outer membrane"/>
    <property type="evidence" value="ECO:0007669"/>
    <property type="project" value="UniProtKB-SubCell"/>
</dbReference>
<evidence type="ECO:0000256" key="1">
    <source>
        <dbReference type="ARBA" id="ARBA00004571"/>
    </source>
</evidence>
<keyword evidence="6" id="KW-0472">Membrane</keyword>
<dbReference type="Proteomes" id="UP000078558">
    <property type="component" value="Chromosome I"/>
</dbReference>
<organism evidence="9 10">
    <name type="scientific">Orrella dioscoreae</name>
    <dbReference type="NCBI Taxonomy" id="1851544"/>
    <lineage>
        <taxon>Bacteria</taxon>
        <taxon>Pseudomonadati</taxon>
        <taxon>Pseudomonadota</taxon>
        <taxon>Betaproteobacteria</taxon>
        <taxon>Burkholderiales</taxon>
        <taxon>Alcaligenaceae</taxon>
        <taxon>Orrella</taxon>
    </lineage>
</organism>
<evidence type="ECO:0000256" key="2">
    <source>
        <dbReference type="ARBA" id="ARBA00008163"/>
    </source>
</evidence>
<keyword evidence="7" id="KW-0998">Cell outer membrane</keyword>
<keyword evidence="4" id="KW-0812">Transmembrane</keyword>
<evidence type="ECO:0000256" key="3">
    <source>
        <dbReference type="ARBA" id="ARBA00022452"/>
    </source>
</evidence>
<dbReference type="SUPFAM" id="SSF56935">
    <property type="entry name" value="Porins"/>
    <property type="match status" value="1"/>
</dbReference>
<dbReference type="GO" id="GO:0015483">
    <property type="term" value="F:long-chain fatty acid transporting porin activity"/>
    <property type="evidence" value="ECO:0007669"/>
    <property type="project" value="TreeGrafter"/>
</dbReference>
<dbReference type="InterPro" id="IPR005017">
    <property type="entry name" value="OMPP1/FadL/TodX"/>
</dbReference>
<evidence type="ECO:0000256" key="6">
    <source>
        <dbReference type="ARBA" id="ARBA00023136"/>
    </source>
</evidence>
<protein>
    <submittedName>
        <fullName evidence="9">Long-chain fatty acid transport protein</fullName>
    </submittedName>
</protein>
<comment type="similarity">
    <text evidence="2">Belongs to the OmpP1/FadL family.</text>
</comment>
<evidence type="ECO:0000313" key="10">
    <source>
        <dbReference type="Proteomes" id="UP000078558"/>
    </source>
</evidence>
<dbReference type="EMBL" id="LT907988">
    <property type="protein sequence ID" value="SOE50751.1"/>
    <property type="molecule type" value="Genomic_DNA"/>
</dbReference>
<evidence type="ECO:0000256" key="4">
    <source>
        <dbReference type="ARBA" id="ARBA00022692"/>
    </source>
</evidence>
<keyword evidence="5 8" id="KW-0732">Signal</keyword>
<dbReference type="KEGG" id="odi:ODI_R2941"/>
<feature type="signal peptide" evidence="8">
    <location>
        <begin position="1"/>
        <end position="25"/>
    </location>
</feature>
<dbReference type="AlphaFoldDB" id="A0A2C8YJY2"/>
<comment type="subcellular location">
    <subcellularLocation>
        <location evidence="1">Cell outer membrane</location>
        <topology evidence="1">Multi-pass membrane protein</topology>
    </subcellularLocation>
</comment>
<dbReference type="PANTHER" id="PTHR35093">
    <property type="entry name" value="OUTER MEMBRANE PROTEIN NMB0088-RELATED"/>
    <property type="match status" value="1"/>
</dbReference>
<evidence type="ECO:0000256" key="5">
    <source>
        <dbReference type="ARBA" id="ARBA00022729"/>
    </source>
</evidence>